<evidence type="ECO:0000259" key="8">
    <source>
        <dbReference type="Pfam" id="PF00082"/>
    </source>
</evidence>
<dbReference type="GO" id="GO:0006508">
    <property type="term" value="P:proteolysis"/>
    <property type="evidence" value="ECO:0007669"/>
    <property type="project" value="UniProtKB-KW"/>
</dbReference>
<reference evidence="10" key="1">
    <citation type="journal article" date="2013" name="Science">
        <title>The Amborella genome and the evolution of flowering plants.</title>
        <authorList>
            <consortium name="Amborella Genome Project"/>
        </authorList>
    </citation>
    <scope>NUCLEOTIDE SEQUENCE [LARGE SCALE GENOMIC DNA]</scope>
</reference>
<feature type="domain" description="Peptidase S8/S53" evidence="8">
    <location>
        <begin position="45"/>
        <end position="125"/>
    </location>
</feature>
<organism evidence="9 10">
    <name type="scientific">Amborella trichopoda</name>
    <dbReference type="NCBI Taxonomy" id="13333"/>
    <lineage>
        <taxon>Eukaryota</taxon>
        <taxon>Viridiplantae</taxon>
        <taxon>Streptophyta</taxon>
        <taxon>Embryophyta</taxon>
        <taxon>Tracheophyta</taxon>
        <taxon>Spermatophyta</taxon>
        <taxon>Magnoliopsida</taxon>
        <taxon>Amborellales</taxon>
        <taxon>Amborellaceae</taxon>
        <taxon>Amborella</taxon>
    </lineage>
</organism>
<accession>W1P0H1</accession>
<dbReference type="OMA" id="GHYSGIC"/>
<evidence type="ECO:0000256" key="2">
    <source>
        <dbReference type="ARBA" id="ARBA00022670"/>
    </source>
</evidence>
<dbReference type="HOGENOM" id="CLU_138792_0_0_1"/>
<keyword evidence="3" id="KW-0732">Signal</keyword>
<evidence type="ECO:0000256" key="6">
    <source>
        <dbReference type="PROSITE-ProRule" id="PRU01240"/>
    </source>
</evidence>
<dbReference type="STRING" id="13333.W1P0H1"/>
<dbReference type="PROSITE" id="PS00136">
    <property type="entry name" value="SUBTILASE_ASP"/>
    <property type="match status" value="1"/>
</dbReference>
<keyword evidence="10" id="KW-1185">Reference proteome</keyword>
<name>W1P0H1_AMBTC</name>
<evidence type="ECO:0000256" key="5">
    <source>
        <dbReference type="ARBA" id="ARBA00022825"/>
    </source>
</evidence>
<keyword evidence="4" id="KW-0378">Hydrolase</keyword>
<evidence type="ECO:0000313" key="10">
    <source>
        <dbReference type="Proteomes" id="UP000017836"/>
    </source>
</evidence>
<dbReference type="PROSITE" id="PS51892">
    <property type="entry name" value="SUBTILASE"/>
    <property type="match status" value="1"/>
</dbReference>
<evidence type="ECO:0000256" key="7">
    <source>
        <dbReference type="SAM" id="MobiDB-lite"/>
    </source>
</evidence>
<comment type="caution">
    <text evidence="6">Lacks conserved residue(s) required for the propagation of feature annotation.</text>
</comment>
<dbReference type="Proteomes" id="UP000017836">
    <property type="component" value="Unassembled WGS sequence"/>
</dbReference>
<dbReference type="GO" id="GO:0004252">
    <property type="term" value="F:serine-type endopeptidase activity"/>
    <property type="evidence" value="ECO:0007669"/>
    <property type="project" value="InterPro"/>
</dbReference>
<dbReference type="SUPFAM" id="SSF52743">
    <property type="entry name" value="Subtilisin-like"/>
    <property type="match status" value="1"/>
</dbReference>
<feature type="compositionally biased region" description="Low complexity" evidence="7">
    <location>
        <begin position="63"/>
        <end position="75"/>
    </location>
</feature>
<keyword evidence="5" id="KW-0720">Serine protease</keyword>
<dbReference type="InterPro" id="IPR045051">
    <property type="entry name" value="SBT"/>
</dbReference>
<dbReference type="InterPro" id="IPR036852">
    <property type="entry name" value="Peptidase_S8/S53_dom_sf"/>
</dbReference>
<keyword evidence="2" id="KW-0645">Protease</keyword>
<dbReference type="AlphaFoldDB" id="W1P0H1"/>
<sequence>MLQSTKGVRLIHEDCKVSKATTHTPEFMGIPISVWPQFGGAQDSGKGVVIGMIDTGVNPSHPSFSTGNTTSNSSNHGHETTSTRKMITSASNMNHETSSDISGTNMSHGFRGRCEIGEGFPESTCSGKIVGARYFARAAIAAGDFNATRDYASPFDADGHGR</sequence>
<evidence type="ECO:0000256" key="1">
    <source>
        <dbReference type="ARBA" id="ARBA00011073"/>
    </source>
</evidence>
<evidence type="ECO:0000313" key="9">
    <source>
        <dbReference type="EMBL" id="ERN01056.1"/>
    </source>
</evidence>
<feature type="region of interest" description="Disordered" evidence="7">
    <location>
        <begin position="59"/>
        <end position="81"/>
    </location>
</feature>
<dbReference type="InterPro" id="IPR023827">
    <property type="entry name" value="Peptidase_S8_Asp-AS"/>
</dbReference>
<dbReference type="InterPro" id="IPR000209">
    <property type="entry name" value="Peptidase_S8/S53_dom"/>
</dbReference>
<evidence type="ECO:0000256" key="3">
    <source>
        <dbReference type="ARBA" id="ARBA00022729"/>
    </source>
</evidence>
<dbReference type="Gramene" id="ERN01056">
    <property type="protein sequence ID" value="ERN01056"/>
    <property type="gene ID" value="AMTR_s00002p00159860"/>
</dbReference>
<dbReference type="PANTHER" id="PTHR10795">
    <property type="entry name" value="PROPROTEIN CONVERTASE SUBTILISIN/KEXIN"/>
    <property type="match status" value="1"/>
</dbReference>
<dbReference type="PRINTS" id="PR00723">
    <property type="entry name" value="SUBTILISIN"/>
</dbReference>
<dbReference type="EMBL" id="KI394767">
    <property type="protein sequence ID" value="ERN01056.1"/>
    <property type="molecule type" value="Genomic_DNA"/>
</dbReference>
<gene>
    <name evidence="9" type="ORF">AMTR_s00002p00159860</name>
</gene>
<dbReference type="InterPro" id="IPR015500">
    <property type="entry name" value="Peptidase_S8_subtilisin-rel"/>
</dbReference>
<dbReference type="Pfam" id="PF00082">
    <property type="entry name" value="Peptidase_S8"/>
    <property type="match status" value="1"/>
</dbReference>
<dbReference type="Gene3D" id="3.40.50.200">
    <property type="entry name" value="Peptidase S8/S53 domain"/>
    <property type="match status" value="1"/>
</dbReference>
<proteinExistence type="inferred from homology"/>
<evidence type="ECO:0000256" key="4">
    <source>
        <dbReference type="ARBA" id="ARBA00022801"/>
    </source>
</evidence>
<protein>
    <recommendedName>
        <fullName evidence="8">Peptidase S8/S53 domain-containing protein</fullName>
    </recommendedName>
</protein>
<comment type="similarity">
    <text evidence="1 6">Belongs to the peptidase S8 family.</text>
</comment>